<proteinExistence type="inferred from homology"/>
<keyword evidence="17" id="KW-1185">Reference proteome</keyword>
<dbReference type="Gene3D" id="3.40.50.12650">
    <property type="match status" value="1"/>
</dbReference>
<evidence type="ECO:0000256" key="5">
    <source>
        <dbReference type="ARBA" id="ARBA00022723"/>
    </source>
</evidence>
<sequence length="984" mass="108188">MSQSSSESDIWEYKSLRKAKRHNDNQNTKGSSQGRGKRKSESVSQERSNKNKRTYAGKNTCSVANRTSANTQSRNDTIHMKQMDGGLFNKPPPSDTANENKSVPVNETPKPPPTTGHCPVCQMPFSVLVVQSPRWHVAECLETPGNNSQECPDGVQCSSTIPSHYKKYSHFLLAHSRAISDDRVLALSQDTLPDQTTTSCHLRKTQNISINSATFETSLDTAECPPSLSDQSAALSPALDASSQPSTPSQSNALLLLRSPAPEDIKKKKGWSPSGKGIKPTTKTKALPQVMLVSVNDKPACSNPVNMDRETEEIGSTLPHDPDCVDQSTTKAGVMEEEGCSDFLEDDYISFSPLSEFPNIAEKHGDQPRRELFPVESSDLQESSSEAALSESDDDLFSEFMDQCDLEQSEDSKDGPLLKDSFNTHLALTSTSLAEQHQLTAPGSTGATELPSLHDPSVLSKETKLNTSLQSPQSIVLERLRDCLSSQVFNTAAERDSCSHFNQSLSQKPLSQSSTQLSTTMAPGRTKSKAGATSSGLKQTDIGVFFGLKPLKVPEKKTEAGGSDNVLSVQSSQQTSDAPAGNIGRSRWRRRKDPEVGSGSTENGETQPVETNGGRGQGGWRRWNRRGGGTGNGQEYIRPCPFYKKIPGTPFAVDAFSYGAIEGITAYFLTHFHSDHYGGLTKASTVPVYCNKITGNLVKSKLKVDEKYVHVLPMNTECTVEGVRVTLLDANHCPGSAMLLLTLPNGQRILHTGDFRADPSMERYPELQGFRVHTLYLDTTYCSPEYTFPTQQEVITFAANRAFEAVTLSPRTLVVCGTYSVGKEKVFLAVADVLGCKVCLSRDKFNTMCCLESDQICQNITTNWKAAQVHVLPMMQLNFQKLQTHLNRFSDKYDQLVAFKPTGWTFDRGSALESLQPQTQGNITIYGIPYSEHSSFLELKRFVQWLRPQKIIPTVNVGSWRSRKAMEHCFSEWGAEGNSSSTHH</sequence>
<keyword evidence="8" id="KW-0862">Zinc</keyword>
<keyword evidence="6 13" id="KW-0227">DNA damage</keyword>
<accession>A0ABD1ISQ1</accession>
<feature type="compositionally biased region" description="Polar residues" evidence="14">
    <location>
        <begin position="57"/>
        <end position="75"/>
    </location>
</feature>
<dbReference type="FunFam" id="3.60.15.10:FF:000010">
    <property type="entry name" value="DNA cross-link repair 1A"/>
    <property type="match status" value="1"/>
</dbReference>
<evidence type="ECO:0000256" key="2">
    <source>
        <dbReference type="ARBA" id="ARBA00004123"/>
    </source>
</evidence>
<dbReference type="EC" id="3.5.2.6" evidence="4"/>
<keyword evidence="10" id="KW-0539">Nucleus</keyword>
<feature type="region of interest" description="Disordered" evidence="14">
    <location>
        <begin position="264"/>
        <end position="285"/>
    </location>
</feature>
<feature type="compositionally biased region" description="Low complexity" evidence="14">
    <location>
        <begin position="271"/>
        <end position="280"/>
    </location>
</feature>
<keyword evidence="5" id="KW-0479">Metal-binding</keyword>
<evidence type="ECO:0000256" key="3">
    <source>
        <dbReference type="ARBA" id="ARBA00010304"/>
    </source>
</evidence>
<evidence type="ECO:0000256" key="14">
    <source>
        <dbReference type="SAM" id="MobiDB-lite"/>
    </source>
</evidence>
<dbReference type="AlphaFoldDB" id="A0ABD1ISQ1"/>
<dbReference type="InterPro" id="IPR006642">
    <property type="entry name" value="Rad18_UBZ4"/>
</dbReference>
<feature type="domain" description="UBZ4-type" evidence="15">
    <location>
        <begin position="115"/>
        <end position="145"/>
    </location>
</feature>
<dbReference type="EMBL" id="JBHFQA010000023">
    <property type="protein sequence ID" value="KAL2078023.1"/>
    <property type="molecule type" value="Genomic_DNA"/>
</dbReference>
<evidence type="ECO:0000313" key="16">
    <source>
        <dbReference type="EMBL" id="KAL2078023.1"/>
    </source>
</evidence>
<evidence type="ECO:0000256" key="6">
    <source>
        <dbReference type="ARBA" id="ARBA00022763"/>
    </source>
</evidence>
<dbReference type="Pfam" id="PF07522">
    <property type="entry name" value="DRMBL"/>
    <property type="match status" value="1"/>
</dbReference>
<protein>
    <recommendedName>
        <fullName evidence="11">DNA cross-link repair 1A protein</fullName>
        <ecNumber evidence="4">3.5.2.6</ecNumber>
    </recommendedName>
    <alternativeName>
        <fullName evidence="12">SNM1 homolog A</fullName>
    </alternativeName>
</protein>
<evidence type="ECO:0000256" key="8">
    <source>
        <dbReference type="ARBA" id="ARBA00022833"/>
    </source>
</evidence>
<dbReference type="SMART" id="SM00849">
    <property type="entry name" value="Lactamase_B"/>
    <property type="match status" value="1"/>
</dbReference>
<evidence type="ECO:0000256" key="4">
    <source>
        <dbReference type="ARBA" id="ARBA00012865"/>
    </source>
</evidence>
<dbReference type="InterPro" id="IPR036866">
    <property type="entry name" value="RibonucZ/Hydroxyglut_hydro"/>
</dbReference>
<organism evidence="16 17">
    <name type="scientific">Coilia grayii</name>
    <name type="common">Gray's grenadier anchovy</name>
    <dbReference type="NCBI Taxonomy" id="363190"/>
    <lineage>
        <taxon>Eukaryota</taxon>
        <taxon>Metazoa</taxon>
        <taxon>Chordata</taxon>
        <taxon>Craniata</taxon>
        <taxon>Vertebrata</taxon>
        <taxon>Euteleostomi</taxon>
        <taxon>Actinopterygii</taxon>
        <taxon>Neopterygii</taxon>
        <taxon>Teleostei</taxon>
        <taxon>Clupei</taxon>
        <taxon>Clupeiformes</taxon>
        <taxon>Clupeoidei</taxon>
        <taxon>Engraulidae</taxon>
        <taxon>Coilinae</taxon>
        <taxon>Coilia</taxon>
    </lineage>
</organism>
<name>A0ABD1ISQ1_9TELE</name>
<evidence type="ECO:0000256" key="9">
    <source>
        <dbReference type="ARBA" id="ARBA00023204"/>
    </source>
</evidence>
<evidence type="ECO:0000256" key="12">
    <source>
        <dbReference type="ARBA" id="ARBA00078423"/>
    </source>
</evidence>
<feature type="compositionally biased region" description="Low complexity" evidence="14">
    <location>
        <begin position="225"/>
        <end position="246"/>
    </location>
</feature>
<dbReference type="SUPFAM" id="SSF56281">
    <property type="entry name" value="Metallo-hydrolase/oxidoreductase"/>
    <property type="match status" value="1"/>
</dbReference>
<dbReference type="GO" id="GO:0005634">
    <property type="term" value="C:nucleus"/>
    <property type="evidence" value="ECO:0007669"/>
    <property type="project" value="UniProtKB-SubCell"/>
</dbReference>
<feature type="compositionally biased region" description="Polar residues" evidence="14">
    <location>
        <begin position="598"/>
        <end position="610"/>
    </location>
</feature>
<feature type="compositionally biased region" description="Polar residues" evidence="14">
    <location>
        <begin position="25"/>
        <end position="34"/>
    </location>
</feature>
<dbReference type="GO" id="GO:0008800">
    <property type="term" value="F:beta-lactamase activity"/>
    <property type="evidence" value="ECO:0007669"/>
    <property type="project" value="UniProtKB-EC"/>
</dbReference>
<feature type="region of interest" description="Disordered" evidence="14">
    <location>
        <begin position="555"/>
        <end position="634"/>
    </location>
</feature>
<evidence type="ECO:0000256" key="10">
    <source>
        <dbReference type="ARBA" id="ARBA00023242"/>
    </source>
</evidence>
<comment type="similarity">
    <text evidence="3">Belongs to the DNA repair metallo-beta-lactamase (DRMBL) family.</text>
</comment>
<evidence type="ECO:0000256" key="11">
    <source>
        <dbReference type="ARBA" id="ARBA00069609"/>
    </source>
</evidence>
<dbReference type="Gene3D" id="3.60.15.10">
    <property type="entry name" value="Ribonuclease Z/Hydroxyacylglutathione hydrolase-like"/>
    <property type="match status" value="1"/>
</dbReference>
<evidence type="ECO:0000256" key="13">
    <source>
        <dbReference type="PROSITE-ProRule" id="PRU01256"/>
    </source>
</evidence>
<dbReference type="InterPro" id="IPR011084">
    <property type="entry name" value="DRMBL"/>
</dbReference>
<comment type="caution">
    <text evidence="16">The sequence shown here is derived from an EMBL/GenBank/DDBJ whole genome shotgun (WGS) entry which is preliminary data.</text>
</comment>
<feature type="compositionally biased region" description="Polar residues" evidence="14">
    <location>
        <begin position="565"/>
        <end position="577"/>
    </location>
</feature>
<comment type="catalytic activity">
    <reaction evidence="1">
        <text>a beta-lactam + H2O = a substituted beta-amino acid</text>
        <dbReference type="Rhea" id="RHEA:20401"/>
        <dbReference type="ChEBI" id="CHEBI:15377"/>
        <dbReference type="ChEBI" id="CHEBI:35627"/>
        <dbReference type="ChEBI" id="CHEBI:140347"/>
        <dbReference type="EC" id="3.5.2.6"/>
    </reaction>
</comment>
<dbReference type="PANTHER" id="PTHR23240">
    <property type="entry name" value="DNA CROSS-LINK REPAIR PROTEIN PSO2/SNM1-RELATED"/>
    <property type="match status" value="1"/>
</dbReference>
<keyword evidence="9 13" id="KW-0234">DNA repair</keyword>
<evidence type="ECO:0000313" key="17">
    <source>
        <dbReference type="Proteomes" id="UP001591681"/>
    </source>
</evidence>
<feature type="region of interest" description="Disordered" evidence="14">
    <location>
        <begin position="221"/>
        <end position="250"/>
    </location>
</feature>
<feature type="compositionally biased region" description="Low complexity" evidence="14">
    <location>
        <begin position="503"/>
        <end position="520"/>
    </location>
</feature>
<comment type="subcellular location">
    <subcellularLocation>
        <location evidence="2">Nucleus</location>
    </subcellularLocation>
</comment>
<keyword evidence="7 13" id="KW-0863">Zinc-finger</keyword>
<gene>
    <name evidence="16" type="ORF">ACEWY4_025708</name>
</gene>
<feature type="region of interest" description="Disordered" evidence="14">
    <location>
        <begin position="503"/>
        <end position="536"/>
    </location>
</feature>
<dbReference type="InterPro" id="IPR001279">
    <property type="entry name" value="Metallo-B-lactamas"/>
</dbReference>
<dbReference type="Pfam" id="PF12706">
    <property type="entry name" value="Lactamase_B_2"/>
    <property type="match status" value="1"/>
</dbReference>
<dbReference type="PROSITE" id="PS51908">
    <property type="entry name" value="ZF_UBZ4"/>
    <property type="match status" value="1"/>
</dbReference>
<reference evidence="16 17" key="1">
    <citation type="submission" date="2024-09" db="EMBL/GenBank/DDBJ databases">
        <title>A chromosome-level genome assembly of Gray's grenadier anchovy, Coilia grayii.</title>
        <authorList>
            <person name="Fu Z."/>
        </authorList>
    </citation>
    <scope>NUCLEOTIDE SEQUENCE [LARGE SCALE GENOMIC DNA]</scope>
    <source>
        <strain evidence="16">G4</strain>
        <tissue evidence="16">Muscle</tissue>
    </source>
</reference>
<dbReference type="Proteomes" id="UP001591681">
    <property type="component" value="Unassembled WGS sequence"/>
</dbReference>
<evidence type="ECO:0000256" key="7">
    <source>
        <dbReference type="ARBA" id="ARBA00022771"/>
    </source>
</evidence>
<dbReference type="FunFam" id="3.40.50.12650:FF:000001">
    <property type="entry name" value="DNA cross-link repair 1A"/>
    <property type="match status" value="1"/>
</dbReference>
<feature type="compositionally biased region" description="Polar residues" evidence="14">
    <location>
        <begin position="95"/>
        <end position="105"/>
    </location>
</feature>
<feature type="region of interest" description="Disordered" evidence="14">
    <location>
        <begin position="1"/>
        <end position="114"/>
    </location>
</feature>
<dbReference type="PANTHER" id="PTHR23240:SF6">
    <property type="entry name" value="DNA CROSS-LINK REPAIR 1A PROTEIN"/>
    <property type="match status" value="1"/>
</dbReference>
<dbReference type="GO" id="GO:0006281">
    <property type="term" value="P:DNA repair"/>
    <property type="evidence" value="ECO:0007669"/>
    <property type="project" value="UniProtKB-KW"/>
</dbReference>
<evidence type="ECO:0000259" key="15">
    <source>
        <dbReference type="PROSITE" id="PS51908"/>
    </source>
</evidence>
<evidence type="ECO:0000256" key="1">
    <source>
        <dbReference type="ARBA" id="ARBA00001526"/>
    </source>
</evidence>
<dbReference type="GO" id="GO:0008270">
    <property type="term" value="F:zinc ion binding"/>
    <property type="evidence" value="ECO:0007669"/>
    <property type="project" value="UniProtKB-KW"/>
</dbReference>